<feature type="transmembrane region" description="Helical" evidence="7">
    <location>
        <begin position="6"/>
        <end position="25"/>
    </location>
</feature>
<dbReference type="STRING" id="1236989.JCM15548_12185"/>
<proteinExistence type="inferred from homology"/>
<evidence type="ECO:0000256" key="6">
    <source>
        <dbReference type="ARBA" id="ARBA00023136"/>
    </source>
</evidence>
<dbReference type="Proteomes" id="UP000032900">
    <property type="component" value="Unassembled WGS sequence"/>
</dbReference>
<dbReference type="AlphaFoldDB" id="A0A0E9LYL7"/>
<keyword evidence="5 7" id="KW-1133">Transmembrane helix</keyword>
<evidence type="ECO:0000256" key="1">
    <source>
        <dbReference type="ARBA" id="ARBA00004651"/>
    </source>
</evidence>
<dbReference type="Pfam" id="PF00420">
    <property type="entry name" value="Oxidored_q2"/>
    <property type="match status" value="1"/>
</dbReference>
<dbReference type="InterPro" id="IPR050601">
    <property type="entry name" value="CPA3_antiporter_subunitC"/>
</dbReference>
<evidence type="ECO:0000256" key="7">
    <source>
        <dbReference type="SAM" id="Phobius"/>
    </source>
</evidence>
<gene>
    <name evidence="8" type="ORF">JCM15548_12185</name>
</gene>
<evidence type="ECO:0000313" key="8">
    <source>
        <dbReference type="EMBL" id="GAO29950.1"/>
    </source>
</evidence>
<evidence type="ECO:0000313" key="9">
    <source>
        <dbReference type="Proteomes" id="UP000032900"/>
    </source>
</evidence>
<dbReference type="InterPro" id="IPR039428">
    <property type="entry name" value="NUOK/Mnh_C1-like"/>
</dbReference>
<dbReference type="Gene3D" id="1.10.287.3510">
    <property type="match status" value="1"/>
</dbReference>
<comment type="subcellular location">
    <subcellularLocation>
        <location evidence="1">Cell membrane</location>
        <topology evidence="1">Multi-pass membrane protein</topology>
    </subcellularLocation>
</comment>
<name>A0A0E9LYL7_9BACT</name>
<protein>
    <submittedName>
        <fullName evidence="8">Putative, Na(+) H(+) antiporter subunit C</fullName>
    </submittedName>
</protein>
<comment type="caution">
    <text evidence="8">The sequence shown here is derived from an EMBL/GenBank/DDBJ whole genome shotgun (WGS) entry which is preliminary data.</text>
</comment>
<evidence type="ECO:0000256" key="2">
    <source>
        <dbReference type="ARBA" id="ARBA00010388"/>
    </source>
</evidence>
<evidence type="ECO:0000256" key="4">
    <source>
        <dbReference type="ARBA" id="ARBA00022692"/>
    </source>
</evidence>
<accession>A0A0E9LYL7</accession>
<keyword evidence="9" id="KW-1185">Reference proteome</keyword>
<dbReference type="OrthoDB" id="1494613at2"/>
<keyword evidence="6 7" id="KW-0472">Membrane</keyword>
<dbReference type="PANTHER" id="PTHR34583:SF2">
    <property type="entry name" value="ANTIPORTER SUBUNIT MNHC2-RELATED"/>
    <property type="match status" value="1"/>
</dbReference>
<sequence>MEIYQIYSMTSAVLFVIGMGGVFMSKHFIKKIIATIIMGGGVFLAFVSFAQRDALSFADPVPHALVITGIVVAVASAAFALALARRIFQLTGEESFTNDK</sequence>
<evidence type="ECO:0000256" key="5">
    <source>
        <dbReference type="ARBA" id="ARBA00022989"/>
    </source>
</evidence>
<reference evidence="8 9" key="1">
    <citation type="journal article" date="2015" name="Microbes Environ.">
        <title>Distribution and evolution of nitrogen fixation genes in the phylum bacteroidetes.</title>
        <authorList>
            <person name="Inoue J."/>
            <person name="Oshima K."/>
            <person name="Suda W."/>
            <person name="Sakamoto M."/>
            <person name="Iino T."/>
            <person name="Noda S."/>
            <person name="Hongoh Y."/>
            <person name="Hattori M."/>
            <person name="Ohkuma M."/>
        </authorList>
    </citation>
    <scope>NUCLEOTIDE SEQUENCE [LARGE SCALE GENOMIC DNA]</scope>
    <source>
        <strain evidence="8">JCM 15548</strain>
    </source>
</reference>
<dbReference type="RefSeq" id="WP_062124606.1">
    <property type="nucleotide sequence ID" value="NZ_BAZW01000015.1"/>
</dbReference>
<dbReference type="PANTHER" id="PTHR34583">
    <property type="entry name" value="ANTIPORTER SUBUNIT MNHC2-RELATED"/>
    <property type="match status" value="1"/>
</dbReference>
<evidence type="ECO:0000256" key="3">
    <source>
        <dbReference type="ARBA" id="ARBA00022475"/>
    </source>
</evidence>
<organism evidence="8 9">
    <name type="scientific">Geofilum rubicundum JCM 15548</name>
    <dbReference type="NCBI Taxonomy" id="1236989"/>
    <lineage>
        <taxon>Bacteria</taxon>
        <taxon>Pseudomonadati</taxon>
        <taxon>Bacteroidota</taxon>
        <taxon>Bacteroidia</taxon>
        <taxon>Marinilabiliales</taxon>
        <taxon>Marinilabiliaceae</taxon>
        <taxon>Geofilum</taxon>
    </lineage>
</organism>
<dbReference type="GO" id="GO:0005886">
    <property type="term" value="C:plasma membrane"/>
    <property type="evidence" value="ECO:0007669"/>
    <property type="project" value="UniProtKB-SubCell"/>
</dbReference>
<comment type="similarity">
    <text evidence="2">Belongs to the CPA3 antiporters (TC 2.A.63) subunit C family.</text>
</comment>
<feature type="transmembrane region" description="Helical" evidence="7">
    <location>
        <begin position="63"/>
        <end position="84"/>
    </location>
</feature>
<feature type="transmembrane region" description="Helical" evidence="7">
    <location>
        <begin position="32"/>
        <end position="51"/>
    </location>
</feature>
<keyword evidence="3" id="KW-1003">Cell membrane</keyword>
<dbReference type="EMBL" id="BAZW01000015">
    <property type="protein sequence ID" value="GAO29950.1"/>
    <property type="molecule type" value="Genomic_DNA"/>
</dbReference>
<keyword evidence="4 7" id="KW-0812">Transmembrane</keyword>